<reference evidence="1 2" key="1">
    <citation type="journal article" date="2018" name="BMC Genomics">
        <title>Comparative genome analysis of jujube witches'-broom Phytoplasma, an obligate pathogen that causes jujube witches'-broom disease.</title>
        <authorList>
            <person name="Wang J."/>
            <person name="Song L."/>
            <person name="Jiao Q."/>
            <person name="Yang S."/>
            <person name="Gao R."/>
            <person name="Lu X."/>
            <person name="Zhou G."/>
        </authorList>
    </citation>
    <scope>NUCLEOTIDE SEQUENCE [LARGE SCALE GENOMIC DNA]</scope>
    <source>
        <strain evidence="1">Jwb-nky</strain>
    </source>
</reference>
<organism evidence="1 2">
    <name type="scientific">Ziziphus jujuba witches'-broom phytoplasma</name>
    <dbReference type="NCBI Taxonomy" id="135727"/>
    <lineage>
        <taxon>Bacteria</taxon>
        <taxon>Bacillati</taxon>
        <taxon>Mycoplasmatota</taxon>
        <taxon>Mollicutes</taxon>
        <taxon>Acholeplasmatales</taxon>
        <taxon>Acholeplasmataceae</taxon>
        <taxon>Candidatus Phytoplasma</taxon>
        <taxon>16SrV (Elm yellows group)</taxon>
    </lineage>
</organism>
<dbReference type="KEGG" id="pzi:CWO85_00955"/>
<dbReference type="Proteomes" id="UP000272462">
    <property type="component" value="Chromosome"/>
</dbReference>
<keyword evidence="2" id="KW-1185">Reference proteome</keyword>
<dbReference type="AlphaFoldDB" id="A0A660HMU3"/>
<name>A0A660HMU3_ZIZJU</name>
<dbReference type="EMBL" id="CP025121">
    <property type="protein sequence ID" value="AYJ01106.1"/>
    <property type="molecule type" value="Genomic_DNA"/>
</dbReference>
<sequence length="116" mass="14003">MNIWNEIIANPSLFYQKALQYEDFIFDNEIPQQIPTNKKINSYHSENFNKLLQKYNNKNEGALFYTLFKHSFRGFFNFKVNGDIKMSFGFEKKKILRDFNSFNLEKLKQIELLFKP</sequence>
<gene>
    <name evidence="1" type="ORF">CWO85_00955</name>
</gene>
<proteinExistence type="predicted"/>
<evidence type="ECO:0000313" key="2">
    <source>
        <dbReference type="Proteomes" id="UP000272462"/>
    </source>
</evidence>
<accession>A0A660HMU3</accession>
<protein>
    <submittedName>
        <fullName evidence="1">Uncharacterized protein</fullName>
    </submittedName>
</protein>
<evidence type="ECO:0000313" key="1">
    <source>
        <dbReference type="EMBL" id="AYJ01106.1"/>
    </source>
</evidence>